<gene>
    <name evidence="10" type="ORF">A3770_03p24230</name>
</gene>
<organism evidence="10 11">
    <name type="scientific">Chloropicon primus</name>
    <dbReference type="NCBI Taxonomy" id="1764295"/>
    <lineage>
        <taxon>Eukaryota</taxon>
        <taxon>Viridiplantae</taxon>
        <taxon>Chlorophyta</taxon>
        <taxon>Chloropicophyceae</taxon>
        <taxon>Chloropicales</taxon>
        <taxon>Chloropicaceae</taxon>
        <taxon>Chloropicon</taxon>
    </lineage>
</organism>
<evidence type="ECO:0000256" key="8">
    <source>
        <dbReference type="SAM" id="MobiDB-lite"/>
    </source>
</evidence>
<feature type="compositionally biased region" description="Basic and acidic residues" evidence="8">
    <location>
        <begin position="303"/>
        <end position="322"/>
    </location>
</feature>
<evidence type="ECO:0000256" key="1">
    <source>
        <dbReference type="ARBA" id="ARBA00004123"/>
    </source>
</evidence>
<feature type="compositionally biased region" description="Acidic residues" evidence="8">
    <location>
        <begin position="441"/>
        <end position="450"/>
    </location>
</feature>
<keyword evidence="6" id="KW-0206">Cytoskeleton</keyword>
<evidence type="ECO:0000256" key="4">
    <source>
        <dbReference type="ARBA" id="ARBA00022490"/>
    </source>
</evidence>
<keyword evidence="7" id="KW-0539">Nucleus</keyword>
<evidence type="ECO:0000256" key="6">
    <source>
        <dbReference type="ARBA" id="ARBA00023212"/>
    </source>
</evidence>
<feature type="region of interest" description="Disordered" evidence="8">
    <location>
        <begin position="507"/>
        <end position="544"/>
    </location>
</feature>
<dbReference type="AlphaFoldDB" id="A0A5B8MJP2"/>
<proteinExistence type="inferred from homology"/>
<dbReference type="GO" id="GO:0005634">
    <property type="term" value="C:nucleus"/>
    <property type="evidence" value="ECO:0007669"/>
    <property type="project" value="UniProtKB-SubCell"/>
</dbReference>
<keyword evidence="4" id="KW-0963">Cytoplasm</keyword>
<dbReference type="InterPro" id="IPR005635">
    <property type="entry name" value="Inner_centromere_prot_ARK-bd"/>
</dbReference>
<feature type="compositionally biased region" description="Basic and acidic residues" evidence="8">
    <location>
        <begin position="630"/>
        <end position="677"/>
    </location>
</feature>
<feature type="region of interest" description="Disordered" evidence="8">
    <location>
        <begin position="599"/>
        <end position="783"/>
    </location>
</feature>
<dbReference type="PANTHER" id="PTHR13142:SF1">
    <property type="entry name" value="INNER CENTROMERE PROTEIN"/>
    <property type="match status" value="1"/>
</dbReference>
<evidence type="ECO:0000256" key="5">
    <source>
        <dbReference type="ARBA" id="ARBA00022829"/>
    </source>
</evidence>
<comment type="subcellular location">
    <subcellularLocation>
        <location evidence="2">Cytoplasm</location>
        <location evidence="2">Cytoskeleton</location>
        <location evidence="2">Spindle</location>
    </subcellularLocation>
    <subcellularLocation>
        <location evidence="1">Nucleus</location>
    </subcellularLocation>
</comment>
<evidence type="ECO:0000313" key="10">
    <source>
        <dbReference type="EMBL" id="QDZ19905.1"/>
    </source>
</evidence>
<keyword evidence="5" id="KW-0159">Chromosome partition</keyword>
<reference evidence="10 11" key="1">
    <citation type="submission" date="2018-07" db="EMBL/GenBank/DDBJ databases">
        <title>The complete nuclear genome of the prasinophyte Chloropicon primus (CCMP1205).</title>
        <authorList>
            <person name="Pombert J.-F."/>
            <person name="Otis C."/>
            <person name="Turmel M."/>
            <person name="Lemieux C."/>
        </authorList>
    </citation>
    <scope>NUCLEOTIDE SEQUENCE [LARGE SCALE GENOMIC DNA]</scope>
    <source>
        <strain evidence="10 11">CCMP1205</strain>
    </source>
</reference>
<feature type="compositionally biased region" description="Basic and acidic residues" evidence="8">
    <location>
        <begin position="180"/>
        <end position="207"/>
    </location>
</feature>
<feature type="compositionally biased region" description="Basic and acidic residues" evidence="8">
    <location>
        <begin position="359"/>
        <end position="369"/>
    </location>
</feature>
<feature type="compositionally biased region" description="Low complexity" evidence="8">
    <location>
        <begin position="96"/>
        <end position="111"/>
    </location>
</feature>
<feature type="compositionally biased region" description="Low complexity" evidence="8">
    <location>
        <begin position="235"/>
        <end position="248"/>
    </location>
</feature>
<feature type="region of interest" description="Disordered" evidence="8">
    <location>
        <begin position="804"/>
        <end position="869"/>
    </location>
</feature>
<dbReference type="Proteomes" id="UP000316726">
    <property type="component" value="Chromosome 3"/>
</dbReference>
<evidence type="ECO:0000256" key="7">
    <source>
        <dbReference type="ARBA" id="ARBA00023242"/>
    </source>
</evidence>
<evidence type="ECO:0000313" key="11">
    <source>
        <dbReference type="Proteomes" id="UP000316726"/>
    </source>
</evidence>
<dbReference type="STRING" id="1764295.A0A5B8MJP2"/>
<dbReference type="EMBL" id="CP031036">
    <property type="protein sequence ID" value="QDZ19905.1"/>
    <property type="molecule type" value="Genomic_DNA"/>
</dbReference>
<accession>A0A5B8MJP2</accession>
<feature type="compositionally biased region" description="Basic residues" evidence="8">
    <location>
        <begin position="218"/>
        <end position="230"/>
    </location>
</feature>
<feature type="compositionally biased region" description="Polar residues" evidence="8">
    <location>
        <begin position="809"/>
        <end position="837"/>
    </location>
</feature>
<feature type="compositionally biased region" description="Basic and acidic residues" evidence="8">
    <location>
        <begin position="272"/>
        <end position="281"/>
    </location>
</feature>
<feature type="compositionally biased region" description="Basic residues" evidence="8">
    <location>
        <begin position="86"/>
        <end position="95"/>
    </location>
</feature>
<dbReference type="Pfam" id="PF03941">
    <property type="entry name" value="INCENP_ARK-bind"/>
    <property type="match status" value="1"/>
</dbReference>
<feature type="compositionally biased region" description="Basic and acidic residues" evidence="8">
    <location>
        <begin position="599"/>
        <end position="623"/>
    </location>
</feature>
<dbReference type="GO" id="GO:0005819">
    <property type="term" value="C:spindle"/>
    <property type="evidence" value="ECO:0007669"/>
    <property type="project" value="UniProtKB-SubCell"/>
</dbReference>
<feature type="region of interest" description="Disordered" evidence="8">
    <location>
        <begin position="409"/>
        <end position="461"/>
    </location>
</feature>
<dbReference type="GO" id="GO:0007059">
    <property type="term" value="P:chromosome segregation"/>
    <property type="evidence" value="ECO:0007669"/>
    <property type="project" value="UniProtKB-KW"/>
</dbReference>
<feature type="compositionally biased region" description="Polar residues" evidence="8">
    <location>
        <begin position="154"/>
        <end position="166"/>
    </location>
</feature>
<dbReference type="PANTHER" id="PTHR13142">
    <property type="entry name" value="INNER CENTROMERE PROTEIN"/>
    <property type="match status" value="1"/>
</dbReference>
<evidence type="ECO:0000256" key="2">
    <source>
        <dbReference type="ARBA" id="ARBA00004186"/>
    </source>
</evidence>
<evidence type="ECO:0000259" key="9">
    <source>
        <dbReference type="Pfam" id="PF03941"/>
    </source>
</evidence>
<sequence>MAQPFEQVLESLRGIATTKLGQLEERSKAYLTEIQATIEAKVERERTRTRTRTTAKGRAASRTTKKKANATSEEVSEDSDKENARKTRRSTRSTRSRTLAEAGNVVANEEAQQPTRSSRRLRSKKATATTTTTASGAAAPPAAGTGRVTRSRARQQTQVLETILETTENEDTSPEPSPEAGEKLVEELVVAKEEAPEAPKDLVEEKKKKTSKKPASQKAKKQGAGKKKAKKLEDAVAQQQEEAPVPVEETARRRSTRKRTSLEEAPAAVEPKASEAEKIPKEEDEALETGIGAEEAAVVAEADPDKTTTEAAEKEEAATEKAGKKRGRARVAKGAGADSSAEEVQKEPRKLRRRTRSSRMIEETTKPAVEEEPEAVVEAAAPVVEEDEALAVAAASPVQAVEEEVIESEAVGPLLSPAVSTPQEKEDSQSCEEERELKEPEEAEIPDAAEEGSSSKSKVKAIASQLEGKIKENKGVRISEVLQVEAAATKKAVQDAKVGGLKNMMSLLSPENEDGQGERTMSRFEHVTQGASQQSGSKNPPGLLEKASNVITSVTSFLPAVKKDAALAQKARKPVEVKALKAAEAARKQEALKLEEKMRRKEVMRDRAVAVKEAKQKLEEQKRRQMLLDQQRKQDQMKKRGEEIARKKRERDEEAKREKEEKRRKLELELEKRKLAADARSQTAHTTGLGLGASDPKGQKSYGNEHKVQRPAPAMNAAKPKGVVPQSSRGPLSASNRMANHASGPAKTGLKPRANVPNAGANKPAPFANRTNASDLDAPAKTSVQKPFSFSAKVPSAVVQKTPELKMLQSRTQQTPVLNTQKPKEQGIQSYQMTPYRSDSEESDDEFRPAKPVPQWAKSKNLGKQLQAQMGSDPDEIFNAKQTTCSLDDVFKTDKPKPCFKRRGSSGNWNTDMLTWKEEWFYKKAMGYV</sequence>
<comment type="similarity">
    <text evidence="3">Belongs to the INCENP family.</text>
</comment>
<feature type="compositionally biased region" description="Low complexity" evidence="8">
    <location>
        <begin position="126"/>
        <end position="145"/>
    </location>
</feature>
<feature type="compositionally biased region" description="Polar residues" evidence="8">
    <location>
        <begin position="725"/>
        <end position="738"/>
    </location>
</feature>
<feature type="compositionally biased region" description="Polar residues" evidence="8">
    <location>
        <begin position="529"/>
        <end position="538"/>
    </location>
</feature>
<protein>
    <recommendedName>
        <fullName evidence="9">Inner centromere protein ARK-binding domain-containing protein</fullName>
    </recommendedName>
</protein>
<evidence type="ECO:0000256" key="3">
    <source>
        <dbReference type="ARBA" id="ARBA00010042"/>
    </source>
</evidence>
<feature type="compositionally biased region" description="Basic and acidic residues" evidence="8">
    <location>
        <begin position="516"/>
        <end position="526"/>
    </location>
</feature>
<keyword evidence="11" id="KW-1185">Reference proteome</keyword>
<name>A0A5B8MJP2_9CHLO</name>
<feature type="region of interest" description="Disordered" evidence="8">
    <location>
        <begin position="40"/>
        <end position="375"/>
    </location>
</feature>
<dbReference type="OrthoDB" id="6123at2759"/>
<feature type="domain" description="Inner centromere protein ARK-binding" evidence="9">
    <location>
        <begin position="837"/>
        <end position="891"/>
    </location>
</feature>